<dbReference type="InterPro" id="IPR003593">
    <property type="entry name" value="AAA+_ATPase"/>
</dbReference>
<evidence type="ECO:0000256" key="2">
    <source>
        <dbReference type="ARBA" id="ARBA00022741"/>
    </source>
</evidence>
<dbReference type="InterPro" id="IPR050221">
    <property type="entry name" value="26S_Proteasome_ATPase"/>
</dbReference>
<comment type="similarity">
    <text evidence="1">Belongs to the AAA ATPase family.</text>
</comment>
<feature type="domain" description="AAA+ ATPase" evidence="4">
    <location>
        <begin position="373"/>
        <end position="505"/>
    </location>
</feature>
<reference evidence="5 6" key="1">
    <citation type="submission" date="2019-12" db="EMBL/GenBank/DDBJ databases">
        <title>Deinococcus sp. HMF7620 Genome sequencing and assembly.</title>
        <authorList>
            <person name="Kang H."/>
            <person name="Kim H."/>
            <person name="Joh K."/>
        </authorList>
    </citation>
    <scope>NUCLEOTIDE SEQUENCE [LARGE SCALE GENOMIC DNA]</scope>
    <source>
        <strain evidence="5 6">HMF7620</strain>
    </source>
</reference>
<sequence>MALALATELYPERMLAACGTALQLDGPYTGFLTPSLCRRWLPGADWTEMGAFQAGSALTRYHLIEFGQSVNSSVLESLTPLRLTAGALAFLRGDEGVALELRSVTQPLGAGGLLSDSQEQTLQTASKHLSRQGNERAALLYGSQVQAMRSLAGHLLAGSGRTLLLDVAALATRSPEALDVTLRALDREGRVTAAPLVLDVTGDAPEGQTLDDLTTRLLGVATGPCVILAPEPLPLDSARALLPLEVTAPTSAEQRERWGQALGVSGEPPLLRQLGDQYQLSLERIDTLAREARAALPGNAAHQTRIERAWEAAKTANRRLMGSLAQRIETRAGWDDLILPPADRAALEQIAAHVRHRSQVYEDMGMARPGRGRSIAALFSGPSGTGKTLSAEVLARDLNLDLYRVDLSSTVSKYIGETEKNLKKIFDAADQGGCVLLFDEADSVFGKRGEVRDSNDRYANVQVNYLLQRLESFNGLAVLTTNMESSMDVAFMRRLQFVINFRAPQAQERERLWRGAFPRTLDTSMLDFPRLAAADVAGGNIRSVVMNTVFMAVARGVPLSQPLVEEALHLEYRKLGRLVL</sequence>
<dbReference type="EMBL" id="WQLB01000002">
    <property type="protein sequence ID" value="MVN85666.1"/>
    <property type="molecule type" value="Genomic_DNA"/>
</dbReference>
<dbReference type="Proteomes" id="UP000483286">
    <property type="component" value="Unassembled WGS sequence"/>
</dbReference>
<evidence type="ECO:0000256" key="1">
    <source>
        <dbReference type="ARBA" id="ARBA00006914"/>
    </source>
</evidence>
<dbReference type="GO" id="GO:0016887">
    <property type="term" value="F:ATP hydrolysis activity"/>
    <property type="evidence" value="ECO:0007669"/>
    <property type="project" value="InterPro"/>
</dbReference>
<accession>A0A7C9I8M1</accession>
<evidence type="ECO:0000313" key="6">
    <source>
        <dbReference type="Proteomes" id="UP000483286"/>
    </source>
</evidence>
<keyword evidence="3" id="KW-0067">ATP-binding</keyword>
<dbReference type="SUPFAM" id="SSF52540">
    <property type="entry name" value="P-loop containing nucleoside triphosphate hydrolases"/>
    <property type="match status" value="1"/>
</dbReference>
<evidence type="ECO:0000256" key="3">
    <source>
        <dbReference type="ARBA" id="ARBA00022840"/>
    </source>
</evidence>
<dbReference type="GO" id="GO:0005524">
    <property type="term" value="F:ATP binding"/>
    <property type="evidence" value="ECO:0007669"/>
    <property type="project" value="UniProtKB-KW"/>
</dbReference>
<dbReference type="Gene3D" id="3.40.50.300">
    <property type="entry name" value="P-loop containing nucleotide triphosphate hydrolases"/>
    <property type="match status" value="1"/>
</dbReference>
<gene>
    <name evidence="5" type="ORF">GO986_02690</name>
</gene>
<evidence type="ECO:0000313" key="5">
    <source>
        <dbReference type="EMBL" id="MVN85666.1"/>
    </source>
</evidence>
<name>A0A7C9I8M1_9DEIO</name>
<keyword evidence="2" id="KW-0547">Nucleotide-binding</keyword>
<dbReference type="Pfam" id="PF00004">
    <property type="entry name" value="AAA"/>
    <property type="match status" value="1"/>
</dbReference>
<keyword evidence="6" id="KW-1185">Reference proteome</keyword>
<organism evidence="5 6">
    <name type="scientific">Deinococcus arboris</name>
    <dbReference type="NCBI Taxonomy" id="2682977"/>
    <lineage>
        <taxon>Bacteria</taxon>
        <taxon>Thermotogati</taxon>
        <taxon>Deinococcota</taxon>
        <taxon>Deinococci</taxon>
        <taxon>Deinococcales</taxon>
        <taxon>Deinococcaceae</taxon>
        <taxon>Deinococcus</taxon>
    </lineage>
</organism>
<proteinExistence type="inferred from homology"/>
<dbReference type="PANTHER" id="PTHR23073">
    <property type="entry name" value="26S PROTEASOME REGULATORY SUBUNIT"/>
    <property type="match status" value="1"/>
</dbReference>
<dbReference type="SMART" id="SM00382">
    <property type="entry name" value="AAA"/>
    <property type="match status" value="1"/>
</dbReference>
<dbReference type="InterPro" id="IPR003959">
    <property type="entry name" value="ATPase_AAA_core"/>
</dbReference>
<protein>
    <submittedName>
        <fullName evidence="5">AAA family ATPase</fullName>
    </submittedName>
</protein>
<dbReference type="AlphaFoldDB" id="A0A7C9I8M1"/>
<dbReference type="InterPro" id="IPR027417">
    <property type="entry name" value="P-loop_NTPase"/>
</dbReference>
<dbReference type="CDD" id="cd19481">
    <property type="entry name" value="RecA-like_protease"/>
    <property type="match status" value="1"/>
</dbReference>
<comment type="caution">
    <text evidence="5">The sequence shown here is derived from an EMBL/GenBank/DDBJ whole genome shotgun (WGS) entry which is preliminary data.</text>
</comment>
<evidence type="ECO:0000259" key="4">
    <source>
        <dbReference type="SMART" id="SM00382"/>
    </source>
</evidence>